<reference evidence="6 7" key="1">
    <citation type="submission" date="2024-05" db="EMBL/GenBank/DDBJ databases">
        <authorList>
            <person name="Wallberg A."/>
        </authorList>
    </citation>
    <scope>NUCLEOTIDE SEQUENCE [LARGE SCALE GENOMIC DNA]</scope>
</reference>
<proteinExistence type="predicted"/>
<evidence type="ECO:0000256" key="1">
    <source>
        <dbReference type="ARBA" id="ARBA00002809"/>
    </source>
</evidence>
<feature type="compositionally biased region" description="Polar residues" evidence="4">
    <location>
        <begin position="451"/>
        <end position="466"/>
    </location>
</feature>
<comment type="function">
    <text evidence="1">Histones H1 are necessary for the condensation of nucleosome chains into higher-order structures.</text>
</comment>
<dbReference type="InterPro" id="IPR036390">
    <property type="entry name" value="WH_DNA-bd_sf"/>
</dbReference>
<dbReference type="GO" id="GO:0000786">
    <property type="term" value="C:nucleosome"/>
    <property type="evidence" value="ECO:0007669"/>
    <property type="project" value="InterPro"/>
</dbReference>
<feature type="domain" description="H15" evidence="5">
    <location>
        <begin position="282"/>
        <end position="354"/>
    </location>
</feature>
<dbReference type="InterPro" id="IPR005818">
    <property type="entry name" value="Histone_H1/H5_H15"/>
</dbReference>
<feature type="region of interest" description="Disordered" evidence="4">
    <location>
        <begin position="25"/>
        <end position="75"/>
    </location>
</feature>
<dbReference type="Pfam" id="PF00538">
    <property type="entry name" value="Linker_histone"/>
    <property type="match status" value="1"/>
</dbReference>
<keyword evidence="7" id="KW-1185">Reference proteome</keyword>
<evidence type="ECO:0000256" key="2">
    <source>
        <dbReference type="ARBA" id="ARBA00023125"/>
    </source>
</evidence>
<protein>
    <recommendedName>
        <fullName evidence="5">H15 domain-containing protein</fullName>
    </recommendedName>
</protein>
<dbReference type="GO" id="GO:0030527">
    <property type="term" value="F:structural constituent of chromatin"/>
    <property type="evidence" value="ECO:0007669"/>
    <property type="project" value="InterPro"/>
</dbReference>
<evidence type="ECO:0000256" key="4">
    <source>
        <dbReference type="SAM" id="MobiDB-lite"/>
    </source>
</evidence>
<dbReference type="AlphaFoldDB" id="A0AAV2RIG2"/>
<organism evidence="6 7">
    <name type="scientific">Meganyctiphanes norvegica</name>
    <name type="common">Northern krill</name>
    <name type="synonym">Thysanopoda norvegica</name>
    <dbReference type="NCBI Taxonomy" id="48144"/>
    <lineage>
        <taxon>Eukaryota</taxon>
        <taxon>Metazoa</taxon>
        <taxon>Ecdysozoa</taxon>
        <taxon>Arthropoda</taxon>
        <taxon>Crustacea</taxon>
        <taxon>Multicrustacea</taxon>
        <taxon>Malacostraca</taxon>
        <taxon>Eumalacostraca</taxon>
        <taxon>Eucarida</taxon>
        <taxon>Euphausiacea</taxon>
        <taxon>Euphausiidae</taxon>
        <taxon>Meganyctiphanes</taxon>
    </lineage>
</organism>
<gene>
    <name evidence="6" type="ORF">MNOR_LOCUS24088</name>
</gene>
<dbReference type="EMBL" id="CAXKWB010021787">
    <property type="protein sequence ID" value="CAL4123622.1"/>
    <property type="molecule type" value="Genomic_DNA"/>
</dbReference>
<dbReference type="InterPro" id="IPR036388">
    <property type="entry name" value="WH-like_DNA-bd_sf"/>
</dbReference>
<dbReference type="PROSITE" id="PS51504">
    <property type="entry name" value="H15"/>
    <property type="match status" value="1"/>
</dbReference>
<accession>A0AAV2RIG2</accession>
<sequence length="561" mass="61355">MFLNDVWNAIARIAKSFTDMLQQPATRSIGPVDPPRSPAAVPSSTSVETPYTAVPPQPSPGTSQYGTPLTTDLDMLLTPLPPVKESELRSATRQLSFPDTPTPTAPWLPVSTENLVRPPMPGCSPYVLHKPSVDDNDNCSFDTTKVCNDDHIKCETEELIFDGASEFDTHPFVALEDVKVEPMEFVKVENLQLEDLPQIKVEPGEAVEMELELVNGMSSSQTELIDVNIEASEISSMDLAKDSIDLQQPEVAPDVVMERAGDPVEPDVATPSSGSTSSKTEARTALLEAILSAVKSLRDRNGSSAQAIKRYLSRQTSSTKDTSLFNVCLKKLVADGSLIQTKGTGARGSFKLAIEVTAGKRVSDNKCSDNKSKARAKNVPVKKIVPAKVLKSTKRAKIAKDSVDNSINTSARTRASKLSINESTLSMDNSMNTSRRSSRRLNDSRRSLDNTLDTSVQTRGTSQKLNDSCPLENSMHTPVQTRSSRRKLNESGLTIDTSMNTSIQDKSRAKKTDVKTLTKAAKNASKGNKKSNKLNIEQSHKKVFIPYSTWHQIHSAKWNKK</sequence>
<dbReference type="Proteomes" id="UP001497623">
    <property type="component" value="Unassembled WGS sequence"/>
</dbReference>
<feature type="region of interest" description="Disordered" evidence="4">
    <location>
        <begin position="87"/>
        <end position="106"/>
    </location>
</feature>
<feature type="compositionally biased region" description="Low complexity" evidence="4">
    <location>
        <begin position="426"/>
        <end position="435"/>
    </location>
</feature>
<evidence type="ECO:0000259" key="5">
    <source>
        <dbReference type="PROSITE" id="PS51504"/>
    </source>
</evidence>
<dbReference type="SUPFAM" id="SSF46785">
    <property type="entry name" value="Winged helix' DNA-binding domain"/>
    <property type="match status" value="1"/>
</dbReference>
<dbReference type="PRINTS" id="PR00624">
    <property type="entry name" value="HISTONEH5"/>
</dbReference>
<dbReference type="GO" id="GO:0003677">
    <property type="term" value="F:DNA binding"/>
    <property type="evidence" value="ECO:0007669"/>
    <property type="project" value="UniProtKB-KW"/>
</dbReference>
<feature type="compositionally biased region" description="Polar residues" evidence="4">
    <location>
        <begin position="410"/>
        <end position="425"/>
    </location>
</feature>
<comment type="caution">
    <text evidence="6">The sequence shown here is derived from an EMBL/GenBank/DDBJ whole genome shotgun (WGS) entry which is preliminary data.</text>
</comment>
<name>A0AAV2RIG2_MEGNR</name>
<keyword evidence="3" id="KW-0539">Nucleus</keyword>
<evidence type="ECO:0000313" key="6">
    <source>
        <dbReference type="EMBL" id="CAL4123622.1"/>
    </source>
</evidence>
<evidence type="ECO:0000313" key="7">
    <source>
        <dbReference type="Proteomes" id="UP001497623"/>
    </source>
</evidence>
<dbReference type="Gene3D" id="1.10.10.10">
    <property type="entry name" value="Winged helix-like DNA-binding domain superfamily/Winged helix DNA-binding domain"/>
    <property type="match status" value="1"/>
</dbReference>
<dbReference type="CDD" id="cd00073">
    <property type="entry name" value="H15"/>
    <property type="match status" value="1"/>
</dbReference>
<feature type="region of interest" description="Disordered" evidence="4">
    <location>
        <begin position="410"/>
        <end position="487"/>
    </location>
</feature>
<keyword evidence="2" id="KW-0238">DNA-binding</keyword>
<dbReference type="InterPro" id="IPR005819">
    <property type="entry name" value="H1/H5"/>
</dbReference>
<evidence type="ECO:0000256" key="3">
    <source>
        <dbReference type="ARBA" id="ARBA00023242"/>
    </source>
</evidence>
<dbReference type="GO" id="GO:0006334">
    <property type="term" value="P:nucleosome assembly"/>
    <property type="evidence" value="ECO:0007669"/>
    <property type="project" value="InterPro"/>
</dbReference>
<dbReference type="SMART" id="SM00526">
    <property type="entry name" value="H15"/>
    <property type="match status" value="1"/>
</dbReference>